<dbReference type="EC" id="3.6.1.27" evidence="3"/>
<evidence type="ECO:0000256" key="10">
    <source>
        <dbReference type="ARBA" id="ARBA00023251"/>
    </source>
</evidence>
<dbReference type="GO" id="GO:0050380">
    <property type="term" value="F:undecaprenyl-diphosphatase activity"/>
    <property type="evidence" value="ECO:0007669"/>
    <property type="project" value="UniProtKB-EC"/>
</dbReference>
<dbReference type="EMBL" id="AP012320">
    <property type="protein sequence ID" value="BAL94650.1"/>
    <property type="molecule type" value="Genomic_DNA"/>
</dbReference>
<evidence type="ECO:0000313" key="15">
    <source>
        <dbReference type="EMBL" id="BAL94650.1"/>
    </source>
</evidence>
<evidence type="ECO:0000256" key="7">
    <source>
        <dbReference type="ARBA" id="ARBA00022801"/>
    </source>
</evidence>
<feature type="transmembrane region" description="Helical" evidence="14">
    <location>
        <begin position="83"/>
        <end position="104"/>
    </location>
</feature>
<organism evidence="15 16">
    <name type="scientific">Rubrivivax gelatinosus (strain NBRC 100245 / IL144)</name>
    <dbReference type="NCBI Taxonomy" id="983917"/>
    <lineage>
        <taxon>Bacteria</taxon>
        <taxon>Pseudomonadati</taxon>
        <taxon>Pseudomonadota</taxon>
        <taxon>Betaproteobacteria</taxon>
        <taxon>Burkholderiales</taxon>
        <taxon>Sphaerotilaceae</taxon>
        <taxon>Rubrivivax</taxon>
    </lineage>
</organism>
<evidence type="ECO:0000313" key="16">
    <source>
        <dbReference type="Proteomes" id="UP000007883"/>
    </source>
</evidence>
<proteinExistence type="inferred from homology"/>
<keyword evidence="10" id="KW-0046">Antibiotic resistance</keyword>
<dbReference type="Proteomes" id="UP000007883">
    <property type="component" value="Chromosome"/>
</dbReference>
<dbReference type="Pfam" id="PF02673">
    <property type="entry name" value="BacA"/>
    <property type="match status" value="1"/>
</dbReference>
<dbReference type="PANTHER" id="PTHR30622">
    <property type="entry name" value="UNDECAPRENYL-DIPHOSPHATASE"/>
    <property type="match status" value="1"/>
</dbReference>
<feature type="transmembrane region" description="Helical" evidence="14">
    <location>
        <begin position="263"/>
        <end position="280"/>
    </location>
</feature>
<evidence type="ECO:0000256" key="4">
    <source>
        <dbReference type="ARBA" id="ARBA00021581"/>
    </source>
</evidence>
<keyword evidence="8 14" id="KW-1133">Transmembrane helix</keyword>
<dbReference type="HOGENOM" id="CLU_060296_1_2_4"/>
<evidence type="ECO:0000256" key="3">
    <source>
        <dbReference type="ARBA" id="ARBA00012374"/>
    </source>
</evidence>
<evidence type="ECO:0000256" key="8">
    <source>
        <dbReference type="ARBA" id="ARBA00022989"/>
    </source>
</evidence>
<feature type="transmembrane region" description="Helical" evidence="14">
    <location>
        <begin position="124"/>
        <end position="142"/>
    </location>
</feature>
<dbReference type="GO" id="GO:0046677">
    <property type="term" value="P:response to antibiotic"/>
    <property type="evidence" value="ECO:0007669"/>
    <property type="project" value="UniProtKB-KW"/>
</dbReference>
<dbReference type="PATRIC" id="fig|983917.3.peg.1277"/>
<keyword evidence="16" id="KW-1185">Reference proteome</keyword>
<dbReference type="PANTHER" id="PTHR30622:SF2">
    <property type="entry name" value="UNDECAPRENYL-DIPHOSPHATASE"/>
    <property type="match status" value="1"/>
</dbReference>
<keyword evidence="7 15" id="KW-0378">Hydrolase</keyword>
<keyword evidence="6 14" id="KW-0812">Transmembrane</keyword>
<keyword evidence="9 14" id="KW-0472">Membrane</keyword>
<comment type="subcellular location">
    <subcellularLocation>
        <location evidence="1">Cell membrane</location>
        <topology evidence="1">Multi-pass membrane protein</topology>
    </subcellularLocation>
</comment>
<evidence type="ECO:0000256" key="13">
    <source>
        <dbReference type="ARBA" id="ARBA00047594"/>
    </source>
</evidence>
<dbReference type="GO" id="GO:0005886">
    <property type="term" value="C:plasma membrane"/>
    <property type="evidence" value="ECO:0007669"/>
    <property type="project" value="UniProtKB-SubCell"/>
</dbReference>
<dbReference type="eggNOG" id="COG1968">
    <property type="taxonomic scope" value="Bacteria"/>
</dbReference>
<sequence length="281" mass="30035">MDFFQIAVLATVQGAAELLPVSSSAHVITAEKLMGLDPTSPEMTMLLVMLHTGTMFAVILYFWRSWKYAYFRSWSAFRDNAVIVLAATAATGIVGLGLLALIKHAVMGSDPGFEIEHLFGNPKLMAAALAAAGLLIIGSSFIPERSNRGLTLWRSVLVGAVQGLCLPFRGFSRSGATISTALAMGVARRRAEEFSFALAVVLTPAVIVKEAHRLLGAHALAPQASGASLWQTLTPGLIGMVLSFFAGLLALRWLSGWLESGRWHLFGAYCLAAAGFVLWQG</sequence>
<dbReference type="AlphaFoldDB" id="I0HNR3"/>
<protein>
    <recommendedName>
        <fullName evidence="4">Undecaprenyl-diphosphatase</fullName>
        <ecNumber evidence="3">3.6.1.27</ecNumber>
    </recommendedName>
    <alternativeName>
        <fullName evidence="12">Bacitracin resistance protein</fullName>
    </alternativeName>
    <alternativeName>
        <fullName evidence="11">Undecaprenyl pyrophosphate phosphatase</fullName>
    </alternativeName>
</protein>
<reference evidence="15 16" key="1">
    <citation type="journal article" date="2012" name="J. Bacteriol.">
        <title>Complete genome sequence of phototrophic betaproteobacterium Rubrivivax gelatinosus IL144.</title>
        <authorList>
            <person name="Nagashima S."/>
            <person name="Kamimura A."/>
            <person name="Shimizu T."/>
            <person name="Nakamura-isaki S."/>
            <person name="Aono E."/>
            <person name="Sakamoto K."/>
            <person name="Ichikawa N."/>
            <person name="Nakazawa H."/>
            <person name="Sekine M."/>
            <person name="Yamazaki S."/>
            <person name="Fujita N."/>
            <person name="Shimada K."/>
            <person name="Hanada S."/>
            <person name="Nagashima K.V.P."/>
        </authorList>
    </citation>
    <scope>NUCLEOTIDE SEQUENCE [LARGE SCALE GENOMIC DNA]</scope>
    <source>
        <strain evidence="16">NBRC 100245 / IL144</strain>
    </source>
</reference>
<accession>I0HNR3</accession>
<comment type="similarity">
    <text evidence="2">Belongs to the UppP family.</text>
</comment>
<comment type="catalytic activity">
    <reaction evidence="13">
        <text>di-trans,octa-cis-undecaprenyl diphosphate + H2O = di-trans,octa-cis-undecaprenyl phosphate + phosphate + H(+)</text>
        <dbReference type="Rhea" id="RHEA:28094"/>
        <dbReference type="ChEBI" id="CHEBI:15377"/>
        <dbReference type="ChEBI" id="CHEBI:15378"/>
        <dbReference type="ChEBI" id="CHEBI:43474"/>
        <dbReference type="ChEBI" id="CHEBI:58405"/>
        <dbReference type="ChEBI" id="CHEBI:60392"/>
        <dbReference type="EC" id="3.6.1.27"/>
    </reaction>
</comment>
<evidence type="ECO:0000256" key="2">
    <source>
        <dbReference type="ARBA" id="ARBA00010621"/>
    </source>
</evidence>
<evidence type="ECO:0000256" key="6">
    <source>
        <dbReference type="ARBA" id="ARBA00022692"/>
    </source>
</evidence>
<dbReference type="STRING" id="983917.RGE_13090"/>
<feature type="transmembrane region" description="Helical" evidence="14">
    <location>
        <begin position="44"/>
        <end position="63"/>
    </location>
</feature>
<dbReference type="InterPro" id="IPR003824">
    <property type="entry name" value="UppP"/>
</dbReference>
<keyword evidence="5" id="KW-1003">Cell membrane</keyword>
<feature type="transmembrane region" description="Helical" evidence="14">
    <location>
        <begin position="232"/>
        <end position="251"/>
    </location>
</feature>
<evidence type="ECO:0000256" key="11">
    <source>
        <dbReference type="ARBA" id="ARBA00032707"/>
    </source>
</evidence>
<gene>
    <name evidence="15" type="ordered locus">RGE_13090</name>
</gene>
<evidence type="ECO:0000256" key="1">
    <source>
        <dbReference type="ARBA" id="ARBA00004651"/>
    </source>
</evidence>
<dbReference type="RefSeq" id="WP_014427520.1">
    <property type="nucleotide sequence ID" value="NC_017075.1"/>
</dbReference>
<evidence type="ECO:0000256" key="9">
    <source>
        <dbReference type="ARBA" id="ARBA00023136"/>
    </source>
</evidence>
<name>I0HNR3_RUBGI</name>
<dbReference type="KEGG" id="rge:RGE_13090"/>
<evidence type="ECO:0000256" key="5">
    <source>
        <dbReference type="ARBA" id="ARBA00022475"/>
    </source>
</evidence>
<evidence type="ECO:0000256" key="14">
    <source>
        <dbReference type="SAM" id="Phobius"/>
    </source>
</evidence>
<evidence type="ECO:0000256" key="12">
    <source>
        <dbReference type="ARBA" id="ARBA00032932"/>
    </source>
</evidence>